<dbReference type="AlphaFoldDB" id="A0A926UX62"/>
<reference evidence="2" key="1">
    <citation type="journal article" date="2015" name="ISME J.">
        <title>Draft Genome Sequence of Streptomyces incarnatus NRRL8089, which Produces the Nucleoside Antibiotic Sinefungin.</title>
        <authorList>
            <person name="Oshima K."/>
            <person name="Hattori M."/>
            <person name="Shimizu H."/>
            <person name="Fukuda K."/>
            <person name="Nemoto M."/>
            <person name="Inagaki K."/>
            <person name="Tamura T."/>
        </authorList>
    </citation>
    <scope>NUCLEOTIDE SEQUENCE</scope>
    <source>
        <strain evidence="2">FACHB-1277</strain>
    </source>
</reference>
<evidence type="ECO:0000256" key="1">
    <source>
        <dbReference type="SAM" id="MobiDB-lite"/>
    </source>
</evidence>
<name>A0A926UX62_9CYAN</name>
<keyword evidence="3" id="KW-1185">Reference proteome</keyword>
<dbReference type="Proteomes" id="UP000631421">
    <property type="component" value="Unassembled WGS sequence"/>
</dbReference>
<comment type="caution">
    <text evidence="2">The sequence shown here is derived from an EMBL/GenBank/DDBJ whole genome shotgun (WGS) entry which is preliminary data.</text>
</comment>
<dbReference type="EMBL" id="JACJPY010000111">
    <property type="protein sequence ID" value="MBD2152506.1"/>
    <property type="molecule type" value="Genomic_DNA"/>
</dbReference>
<feature type="region of interest" description="Disordered" evidence="1">
    <location>
        <begin position="1"/>
        <end position="31"/>
    </location>
</feature>
<evidence type="ECO:0000313" key="3">
    <source>
        <dbReference type="Proteomes" id="UP000631421"/>
    </source>
</evidence>
<accession>A0A926UX62</accession>
<gene>
    <name evidence="2" type="ORF">H6F44_20640</name>
</gene>
<dbReference type="RefSeq" id="WP_190352974.1">
    <property type="nucleotide sequence ID" value="NZ_JACJPY010000111.1"/>
</dbReference>
<proteinExistence type="predicted"/>
<reference evidence="2" key="2">
    <citation type="submission" date="2020-08" db="EMBL/GenBank/DDBJ databases">
        <authorList>
            <person name="Chen M."/>
            <person name="Teng W."/>
            <person name="Zhao L."/>
            <person name="Hu C."/>
            <person name="Zhou Y."/>
            <person name="Han B."/>
            <person name="Song L."/>
            <person name="Shu W."/>
        </authorList>
    </citation>
    <scope>NUCLEOTIDE SEQUENCE</scope>
    <source>
        <strain evidence="2">FACHB-1277</strain>
    </source>
</reference>
<evidence type="ECO:0000313" key="2">
    <source>
        <dbReference type="EMBL" id="MBD2152506.1"/>
    </source>
</evidence>
<organism evidence="2 3">
    <name type="scientific">Pseudanabaena cinerea FACHB-1277</name>
    <dbReference type="NCBI Taxonomy" id="2949581"/>
    <lineage>
        <taxon>Bacteria</taxon>
        <taxon>Bacillati</taxon>
        <taxon>Cyanobacteriota</taxon>
        <taxon>Cyanophyceae</taxon>
        <taxon>Pseudanabaenales</taxon>
        <taxon>Pseudanabaenaceae</taxon>
        <taxon>Pseudanabaena</taxon>
        <taxon>Pseudanabaena cinerea</taxon>
    </lineage>
</organism>
<sequence length="101" mass="10729">MIEKSLDSSALSDEIAATAKPKSTKRSPKSKAILTRPEAVAIAQNFGFVGTGQNLYDWAKAALTAKSDESRLANSQKLASVGLVAVLSLENKPAWQPKTLT</sequence>
<protein>
    <submittedName>
        <fullName evidence="2">Uncharacterized protein</fullName>
    </submittedName>
</protein>